<evidence type="ECO:0000313" key="1">
    <source>
        <dbReference type="EMBL" id="MFC5671982.1"/>
    </source>
</evidence>
<comment type="caution">
    <text evidence="1">The sequence shown here is derived from an EMBL/GenBank/DDBJ whole genome shotgun (WGS) entry which is preliminary data.</text>
</comment>
<keyword evidence="1" id="KW-0255">Endonuclease</keyword>
<dbReference type="EMBL" id="JBHSPC010000047">
    <property type="protein sequence ID" value="MFC5671982.1"/>
    <property type="molecule type" value="Genomic_DNA"/>
</dbReference>
<gene>
    <name evidence="1" type="ORF">ACFP2V_18245</name>
</gene>
<reference evidence="2" key="1">
    <citation type="journal article" date="2019" name="Int. J. Syst. Evol. Microbiol.">
        <title>The Global Catalogue of Microorganisms (GCM) 10K type strain sequencing project: providing services to taxonomists for standard genome sequencing and annotation.</title>
        <authorList>
            <consortium name="The Broad Institute Genomics Platform"/>
            <consortium name="The Broad Institute Genome Sequencing Center for Infectious Disease"/>
            <person name="Wu L."/>
            <person name="Ma J."/>
        </authorList>
    </citation>
    <scope>NUCLEOTIDE SEQUENCE [LARGE SCALE GENOMIC DNA]</scope>
    <source>
        <strain evidence="2">JCM 13852</strain>
    </source>
</reference>
<proteinExistence type="predicted"/>
<dbReference type="Gene3D" id="1.10.340.30">
    <property type="entry name" value="Hypothetical protein, domain 2"/>
    <property type="match status" value="1"/>
</dbReference>
<protein>
    <submittedName>
        <fullName evidence="1">Endonuclease</fullName>
    </submittedName>
</protein>
<sequence length="226" mass="24225">MTTKTTGKAGKKTTGATDEAVARALLDRQRRTYAAQAGIRLRNTPAPLYQTLVLAVLLSAPIRSGTAVAAARALFDAGMRTPRAMADASWQQRVDALGEGGYRRYDERTSTMLGKGAELLLERYGGDLRRLREEPDPKKALLDIPGIGPTGADIFLRDVQGVWPEYAPYIDRKALDGARRLGLPASPDRLSGLVPAREIPRLADGLVHAALDKPLADEVLTAAGAA</sequence>
<keyword evidence="1" id="KW-0378">Hydrolase</keyword>
<dbReference type="GO" id="GO:0004519">
    <property type="term" value="F:endonuclease activity"/>
    <property type="evidence" value="ECO:0007669"/>
    <property type="project" value="UniProtKB-KW"/>
</dbReference>
<accession>A0ABW0XN48</accession>
<dbReference type="Proteomes" id="UP001596183">
    <property type="component" value="Unassembled WGS sequence"/>
</dbReference>
<keyword evidence="2" id="KW-1185">Reference proteome</keyword>
<organism evidence="1 2">
    <name type="scientific">Streptomyces incanus</name>
    <dbReference type="NCBI Taxonomy" id="887453"/>
    <lineage>
        <taxon>Bacteria</taxon>
        <taxon>Bacillati</taxon>
        <taxon>Actinomycetota</taxon>
        <taxon>Actinomycetes</taxon>
        <taxon>Kitasatosporales</taxon>
        <taxon>Streptomycetaceae</taxon>
        <taxon>Streptomyces</taxon>
    </lineage>
</organism>
<name>A0ABW0XN48_9ACTN</name>
<dbReference type="InterPro" id="IPR011257">
    <property type="entry name" value="DNA_glycosylase"/>
</dbReference>
<dbReference type="RefSeq" id="WP_381213047.1">
    <property type="nucleotide sequence ID" value="NZ_JBHSPC010000047.1"/>
</dbReference>
<dbReference type="SUPFAM" id="SSF48150">
    <property type="entry name" value="DNA-glycosylase"/>
    <property type="match status" value="1"/>
</dbReference>
<evidence type="ECO:0000313" key="2">
    <source>
        <dbReference type="Proteomes" id="UP001596183"/>
    </source>
</evidence>
<keyword evidence="1" id="KW-0540">Nuclease</keyword>